<evidence type="ECO:0000256" key="1">
    <source>
        <dbReference type="SAM" id="MobiDB-lite"/>
    </source>
</evidence>
<evidence type="ECO:0000313" key="2">
    <source>
        <dbReference type="EMBL" id="BAA90961.1"/>
    </source>
</evidence>
<name>Q9NXP9_HUMAN</name>
<reference evidence="3" key="2">
    <citation type="journal article" date="2001" name="Science">
        <title>The sequence of the human genome.</title>
        <authorList>
            <person name="Venter J.C."/>
            <person name="Adams M.D."/>
            <person name="Myers E.W."/>
            <person name="Li P.W."/>
            <person name="Mural R.J."/>
            <person name="Sutton G.G."/>
            <person name="Smith H.O."/>
            <person name="Yandell M."/>
            <person name="Evans C.A."/>
            <person name="Holt R.A."/>
            <person name="Gocayne J.D."/>
            <person name="Amanatides P."/>
            <person name="Ballew R.M."/>
            <person name="Huson D.H."/>
            <person name="Wortman J.R."/>
            <person name="Zhang Q."/>
            <person name="Kodira C.D."/>
            <person name="Zheng X.H."/>
            <person name="Chen L."/>
            <person name="Skupski M."/>
            <person name="Subramanian G."/>
            <person name="Thomas P.D."/>
            <person name="Zhang J."/>
            <person name="Gabor Miklos G.L."/>
            <person name="Nelson C."/>
            <person name="Broder S."/>
            <person name="Clark A.G."/>
            <person name="Nadeau J."/>
            <person name="McKusick V.A."/>
            <person name="Zinder N."/>
            <person name="Levine A.J."/>
            <person name="Roberts R.J."/>
            <person name="Simon M."/>
            <person name="Slayman C."/>
            <person name="Hunkapiller M."/>
            <person name="Bolanos R."/>
            <person name="Delcher A."/>
            <person name="Dew I."/>
            <person name="Fasulo D."/>
            <person name="Flanigan M."/>
            <person name="Florea L."/>
            <person name="Halpern A."/>
            <person name="Hannenhalli S."/>
            <person name="Kravitz S."/>
            <person name="Levy S."/>
            <person name="Mobarry C."/>
            <person name="Reinert K."/>
            <person name="Remington K."/>
            <person name="Abu-Threideh J."/>
            <person name="Beasley E."/>
            <person name="Biddick K."/>
            <person name="Bonazzi V."/>
            <person name="Brandon R."/>
            <person name="Cargill M."/>
            <person name="Chandramouliswaran I."/>
            <person name="Charlab R."/>
            <person name="Chaturvedi K."/>
            <person name="Deng Z."/>
            <person name="Di Francesco V."/>
            <person name="Dunn P."/>
            <person name="Eilbeck K."/>
            <person name="Evangelista C."/>
            <person name="Gabrielian A.E."/>
            <person name="Gan W."/>
            <person name="Ge W."/>
            <person name="Gong F."/>
            <person name="Gu Z."/>
            <person name="Guan P."/>
            <person name="Heiman T.J."/>
            <person name="Higgins M.E."/>
            <person name="Ji R.R."/>
            <person name="Ke Z."/>
            <person name="Ketchum K.A."/>
            <person name="Lai Z."/>
            <person name="Lei Y."/>
            <person name="Li Z."/>
            <person name="Li J."/>
            <person name="Liang Y."/>
            <person name="Lin X."/>
            <person name="Lu F."/>
            <person name="Merkulov G.V."/>
            <person name="Milshina N."/>
            <person name="Moore H.M."/>
            <person name="Naik A.K."/>
            <person name="Narayan V.A."/>
            <person name="Neelam B."/>
            <person name="Nusskern D."/>
            <person name="Rusch D.B."/>
            <person name="Salzberg S."/>
            <person name="Shao W."/>
            <person name="Shue B."/>
            <person name="Sun J."/>
            <person name="Wang Z."/>
            <person name="Wang A."/>
            <person name="Wang X."/>
            <person name="Wang J."/>
            <person name="Wei M."/>
            <person name="Wides R."/>
            <person name="Xiao C."/>
            <person name="Yan C."/>
            <person name="Yao A."/>
            <person name="Ye J."/>
            <person name="Zhan M."/>
            <person name="Zhang W."/>
            <person name="Zhang H."/>
            <person name="Zhao Q."/>
            <person name="Zheng L."/>
            <person name="Zhong F."/>
            <person name="Zhong W."/>
            <person name="Zhu S."/>
            <person name="Zhao S."/>
            <person name="Gilbert D."/>
            <person name="Baumhueter S."/>
            <person name="Spier G."/>
            <person name="Carter C."/>
            <person name="Cravchik A."/>
            <person name="Woodage T."/>
            <person name="Ali F."/>
            <person name="An H."/>
            <person name="Awe A."/>
            <person name="Baldwin D."/>
            <person name="Baden H."/>
            <person name="Barnstead M."/>
            <person name="Barrow I."/>
            <person name="Beeson K."/>
            <person name="Busam D."/>
            <person name="Carver A."/>
            <person name="Center A."/>
            <person name="Cheng M.L."/>
            <person name="Curry L."/>
            <person name="Danaher S."/>
            <person name="Davenport L."/>
            <person name="Desilets R."/>
            <person name="Dietz S."/>
            <person name="Dodson K."/>
            <person name="Doup L."/>
            <person name="Ferriera S."/>
            <person name="Garg N."/>
            <person name="Gluecksmann A."/>
            <person name="Hart B."/>
            <person name="Haynes J."/>
            <person name="Haynes C."/>
            <person name="Heiner C."/>
            <person name="Hladun S."/>
            <person name="Hostin D."/>
            <person name="Houck J."/>
            <person name="Howland T."/>
            <person name="Ibegwam C."/>
            <person name="Johnson J."/>
            <person name="Kalush F."/>
            <person name="Kline L."/>
            <person name="Koduru S."/>
            <person name="Love A."/>
            <person name="Mann F."/>
            <person name="May D."/>
            <person name="McCawley S."/>
            <person name="McIntosh T."/>
            <person name="McMullen I."/>
            <person name="Moy M."/>
            <person name="Moy L."/>
            <person name="Murphy B."/>
            <person name="Nelson K."/>
            <person name="Pfannkoch C."/>
            <person name="Pratts E."/>
            <person name="Puri V."/>
            <person name="Qureshi H."/>
            <person name="Reardon M."/>
            <person name="Rodriguez R."/>
            <person name="Rogers Y.H."/>
            <person name="Romblad D."/>
            <person name="Ruhfel B."/>
            <person name="Scott R."/>
            <person name="Sitter C."/>
            <person name="Smallwood M."/>
            <person name="Stewart E."/>
            <person name="Strong R."/>
            <person name="Suh E."/>
            <person name="Thomas R."/>
            <person name="Tint N.N."/>
            <person name="Tse S."/>
            <person name="Vech C."/>
            <person name="Wang G."/>
            <person name="Wetter J."/>
            <person name="Williams S."/>
            <person name="Williams M."/>
            <person name="Windsor S."/>
            <person name="Winn-Deen E."/>
            <person name="Wolfe K."/>
            <person name="Zaveri J."/>
            <person name="Zaveri K."/>
            <person name="Abril J.F."/>
            <person name="Guigo R."/>
            <person name="Campbell M.J."/>
            <person name="Sjolander K.V."/>
            <person name="Karlak B."/>
            <person name="Kejariwal A."/>
            <person name="Mi H."/>
            <person name="Lazareva B."/>
            <person name="Hatton T."/>
            <person name="Narechania A."/>
            <person name="Diemer K."/>
            <person name="Muruganujan A."/>
            <person name="Guo N."/>
            <person name="Sato S."/>
            <person name="Bafna V."/>
            <person name="Istrail S."/>
            <person name="Lippert R."/>
            <person name="Schwartz R."/>
            <person name="Walenz B."/>
            <person name="Yooseph S."/>
            <person name="Allen D."/>
            <person name="Basu A."/>
            <person name="Baxendale J."/>
            <person name="Blick L."/>
            <person name="Caminha M."/>
            <person name="Carnes-Stine J."/>
            <person name="Caulk P."/>
            <person name="Chiang Y.H."/>
            <person name="Coyne M."/>
            <person name="Dahlke C."/>
            <person name="Mays A."/>
            <person name="Dombroski M."/>
            <person name="Donnelly M."/>
            <person name="Ely D."/>
            <person name="Esparham S."/>
            <person name="Fosler C."/>
            <person name="Gire H."/>
            <person name="Glanowski S."/>
            <person name="Glasser K."/>
            <person name="Glodek A."/>
            <person name="Gorokhov M."/>
            <person name="Graham K."/>
            <person name="Gropman B."/>
            <person name="Harris M."/>
            <person name="Heil J."/>
            <person name="Henderson S."/>
            <person name="Hoover J."/>
            <person name="Jennings D."/>
            <person name="Jordan C."/>
            <person name="Jordan J."/>
            <person name="Kasha J."/>
            <person name="Kagan L."/>
            <person name="Kraft C."/>
            <person name="Levitsky A."/>
            <person name="Lewis M."/>
            <person name="Liu X."/>
            <person name="Lopez J."/>
            <person name="Ma D."/>
            <person name="Majoros W."/>
            <person name="McDaniel J."/>
            <person name="Murphy S."/>
            <person name="Newman M."/>
            <person name="Nguyen T."/>
            <person name="Nguyen N."/>
            <person name="Nodell M."/>
            <person name="Pan S."/>
            <person name="Peck J."/>
            <person name="Peterson M."/>
            <person name="Rowe W."/>
            <person name="Sanders R."/>
            <person name="Scott J."/>
            <person name="Simpson M."/>
            <person name="Smith T."/>
            <person name="Sprague A."/>
            <person name="Stockwell T."/>
            <person name="Turner R."/>
            <person name="Venter E."/>
            <person name="Wang M."/>
            <person name="Wen M."/>
            <person name="Wu D."/>
            <person name="Wu M."/>
            <person name="Xia A."/>
            <person name="Zandieh A."/>
            <person name="Zhu X."/>
        </authorList>
    </citation>
    <scope>NUCLEOTIDE SEQUENCE</scope>
</reference>
<accession>Q9NXP9</accession>
<dbReference type="EMBL" id="CH471052">
    <property type="protein sequence ID" value="EAW79365.1"/>
    <property type="molecule type" value="Genomic_DNA"/>
</dbReference>
<dbReference type="EMBL" id="AK000130">
    <property type="protein sequence ID" value="BAA90961.1"/>
    <property type="molecule type" value="mRNA"/>
</dbReference>
<evidence type="ECO:0000313" key="3">
    <source>
        <dbReference type="EMBL" id="EAW79365.1"/>
    </source>
</evidence>
<reference evidence="3" key="3">
    <citation type="submission" date="2005-09" db="EMBL/GenBank/DDBJ databases">
        <authorList>
            <person name="Mural R.J."/>
            <person name="Istrail S."/>
            <person name="Sutton G."/>
            <person name="Florea L."/>
            <person name="Halpern A.L."/>
            <person name="Mobarry C.M."/>
            <person name="Lippert R."/>
            <person name="Walenz B."/>
            <person name="Shatkay H."/>
            <person name="Dew I."/>
            <person name="Miller J.R."/>
            <person name="Flanigan M.J."/>
            <person name="Edwards N.J."/>
            <person name="Bolanos R."/>
            <person name="Fasulo D."/>
            <person name="Halldorsson B.V."/>
            <person name="Hannenhalli S."/>
            <person name="Turner R."/>
            <person name="Yooseph S."/>
            <person name="Lu F."/>
            <person name="Nusskern D.R."/>
            <person name="Shue B.C."/>
            <person name="Zheng X.H."/>
            <person name="Zhong F."/>
            <person name="Delcher A.L."/>
            <person name="Huson D.H."/>
            <person name="Kravitz S.A."/>
            <person name="Mouchard L."/>
            <person name="Reinert K."/>
            <person name="Remington K.A."/>
            <person name="Clark A.G."/>
            <person name="Waterman M.S."/>
            <person name="Eichler E.E."/>
            <person name="Adams M.D."/>
            <person name="Hunkapiller M.W."/>
            <person name="Myers E.W."/>
            <person name="Venter J.C."/>
        </authorList>
    </citation>
    <scope>NUCLEOTIDE SEQUENCE</scope>
</reference>
<proteinExistence type="evidence at transcript level"/>
<protein>
    <submittedName>
        <fullName evidence="3">HCG1780190</fullName>
    </submittedName>
    <submittedName>
        <fullName evidence="2">cDNA FLJ20123 fis, clone COL06041</fullName>
    </submittedName>
</protein>
<feature type="region of interest" description="Disordered" evidence="1">
    <location>
        <begin position="22"/>
        <end position="44"/>
    </location>
</feature>
<dbReference type="AlphaFoldDB" id="Q9NXP9"/>
<sequence>MDSGCIGSAVLLMAASHTLGPVPGTQQALDSRKPSHARGGPRLSGWERAEPLSGSWLLLLRTPLAFSSLPILSPSQPGLRTRLFPPFRITLPDTIYVFKKQTHLLNKRMKQWMRRGGNQAGWHRHQYMWWLLEGGRARAAAGHSPGPCPPSSQGLSGLLQWVPKGPSLPWASGHLDPQPTC</sequence>
<organism evidence="2">
    <name type="scientific">Homo sapiens</name>
    <name type="common">Human</name>
    <dbReference type="NCBI Taxonomy" id="9606"/>
    <lineage>
        <taxon>Eukaryota</taxon>
        <taxon>Metazoa</taxon>
        <taxon>Chordata</taxon>
        <taxon>Craniata</taxon>
        <taxon>Vertebrata</taxon>
        <taxon>Euteleostomi</taxon>
        <taxon>Mammalia</taxon>
        <taxon>Eutheria</taxon>
        <taxon>Euarchontoglires</taxon>
        <taxon>Primates</taxon>
        <taxon>Haplorrhini</taxon>
        <taxon>Catarrhini</taxon>
        <taxon>Hominidae</taxon>
        <taxon>Homo</taxon>
    </lineage>
</organism>
<gene>
    <name evidence="3" type="ORF">hCG_1780190</name>
</gene>
<reference evidence="2" key="1">
    <citation type="submission" date="2000-02" db="EMBL/GenBank/DDBJ databases">
        <title>NEDO human cDNA sequencing project.</title>
        <authorList>
            <person name="Kawabata A."/>
            <person name="Hikiji T."/>
            <person name="Kobatake N."/>
            <person name="Inagaki H."/>
            <person name="Ikema Y."/>
            <person name="Okamoto S."/>
            <person name="Okitani R."/>
            <person name="Ota T."/>
            <person name="Suzuki Y."/>
            <person name="Obayashi M."/>
            <person name="Nishi T."/>
            <person name="Shibahara T."/>
            <person name="Tanaka T."/>
            <person name="Nakamura Y."/>
            <person name="Isogai T."/>
            <person name="Sugano S."/>
        </authorList>
    </citation>
    <scope>NUCLEOTIDE SEQUENCE</scope>
    <source>
        <tissue evidence="2">Colon</tissue>
    </source>
</reference>